<dbReference type="NCBIfam" id="TIGR01993">
    <property type="entry name" value="Pyr-5-nucltdase"/>
    <property type="match status" value="1"/>
</dbReference>
<feature type="compositionally biased region" description="Basic and acidic residues" evidence="1">
    <location>
        <begin position="360"/>
        <end position="369"/>
    </location>
</feature>
<dbReference type="EMBL" id="PITK01000701">
    <property type="protein sequence ID" value="TBU12598.1"/>
    <property type="molecule type" value="Genomic_DNA"/>
</dbReference>
<gene>
    <name evidence="2" type="ORF">CWI38_0701p0030</name>
</gene>
<dbReference type="InterPro" id="IPR052791">
    <property type="entry name" value="SSM1_domain"/>
</dbReference>
<keyword evidence="3" id="KW-1185">Reference proteome</keyword>
<feature type="region of interest" description="Disordered" evidence="1">
    <location>
        <begin position="321"/>
        <end position="378"/>
    </location>
</feature>
<dbReference type="SUPFAM" id="SSF56784">
    <property type="entry name" value="HAD-like"/>
    <property type="match status" value="1"/>
</dbReference>
<feature type="compositionally biased region" description="Basic and acidic residues" evidence="1">
    <location>
        <begin position="321"/>
        <end position="340"/>
    </location>
</feature>
<dbReference type="Proteomes" id="UP000292282">
    <property type="component" value="Unassembled WGS sequence"/>
</dbReference>
<dbReference type="InterPro" id="IPR023214">
    <property type="entry name" value="HAD_sf"/>
</dbReference>
<reference evidence="2 3" key="1">
    <citation type="submission" date="2017-12" db="EMBL/GenBank/DDBJ databases">
        <authorList>
            <person name="Pombert J.-F."/>
            <person name="Haag K.L."/>
            <person name="Ebert D."/>
        </authorList>
    </citation>
    <scope>NUCLEOTIDE SEQUENCE [LARGE SCALE GENOMIC DNA]</scope>
    <source>
        <strain evidence="2">IL-G-3</strain>
    </source>
</reference>
<accession>A0A4Q9LV89</accession>
<dbReference type="PANTHER" id="PTHR47438">
    <property type="entry name" value="PHOSPHATE METABOLISM PROTEIN 8-RELATED"/>
    <property type="match status" value="1"/>
</dbReference>
<dbReference type="SFLD" id="SFLDG01129">
    <property type="entry name" value="C1.5:_HAD__Beta-PGM__Phosphata"/>
    <property type="match status" value="1"/>
</dbReference>
<evidence type="ECO:0000313" key="3">
    <source>
        <dbReference type="Proteomes" id="UP000292282"/>
    </source>
</evidence>
<evidence type="ECO:0000256" key="1">
    <source>
        <dbReference type="SAM" id="MobiDB-lite"/>
    </source>
</evidence>
<dbReference type="SFLD" id="SFLDG01132">
    <property type="entry name" value="C1.5.3:_5'-Nucleotidase_Like"/>
    <property type="match status" value="1"/>
</dbReference>
<dbReference type="InterPro" id="IPR036412">
    <property type="entry name" value="HAD-like_sf"/>
</dbReference>
<sequence length="389" mass="45311">MSRSPLYLSLTKENSTELYLPGDILVFDIDNTLYSSKCGVEKLIKNKIYEFARTLNIKEEEIKEIAGEYTKKYGLALKGFILHHDVDPLRFNELVDESVELGKYLEEDRKLKDFLNNINLHKICFTNASKVHAQRVLRCLGVEECFECIFYCDYGIKDFVCKPEHFSYKVLEKTLKKKPHEIYFYDDLETNVICSKKNGWNGFLIKDDMYYVVSKSLEDKESHSVQEILDNEYAEIRVDTRIKTDLANELGLIYKCSDEIIPYVMTWDEIPMNVEAYVQSILLKKIVETISFYRRIGLESGLNAEESWERASMGVIMRAELHEEPTPPLKEEKREEDGAKKFKPKNKAPFISQGGTTLEEPTKNKNKESDLEEETKEVEENISKMVKIF</sequence>
<dbReference type="Gene3D" id="3.40.50.1000">
    <property type="entry name" value="HAD superfamily/HAD-like"/>
    <property type="match status" value="1"/>
</dbReference>
<proteinExistence type="predicted"/>
<dbReference type="OrthoDB" id="2194085at2759"/>
<comment type="caution">
    <text evidence="2">The sequence shown here is derived from an EMBL/GenBank/DDBJ whole genome shotgun (WGS) entry which is preliminary data.</text>
</comment>
<name>A0A4Q9LV89_9MICR</name>
<dbReference type="GO" id="GO:0008252">
    <property type="term" value="F:nucleotidase activity"/>
    <property type="evidence" value="ECO:0007669"/>
    <property type="project" value="TreeGrafter"/>
</dbReference>
<dbReference type="SFLD" id="SFLDS00003">
    <property type="entry name" value="Haloacid_Dehalogenase"/>
    <property type="match status" value="1"/>
</dbReference>
<dbReference type="STRING" id="1176355.A0A4Q9LV89"/>
<dbReference type="GO" id="GO:0006206">
    <property type="term" value="P:pyrimidine nucleobase metabolic process"/>
    <property type="evidence" value="ECO:0007669"/>
    <property type="project" value="TreeGrafter"/>
</dbReference>
<organism evidence="2 3">
    <name type="scientific">Hamiltosporidium tvaerminnensis</name>
    <dbReference type="NCBI Taxonomy" id="1176355"/>
    <lineage>
        <taxon>Eukaryota</taxon>
        <taxon>Fungi</taxon>
        <taxon>Fungi incertae sedis</taxon>
        <taxon>Microsporidia</taxon>
        <taxon>Dubosqiidae</taxon>
        <taxon>Hamiltosporidium</taxon>
    </lineage>
</organism>
<dbReference type="GO" id="GO:0009166">
    <property type="term" value="P:nucleotide catabolic process"/>
    <property type="evidence" value="ECO:0007669"/>
    <property type="project" value="TreeGrafter"/>
</dbReference>
<dbReference type="AlphaFoldDB" id="A0A4Q9LV89"/>
<dbReference type="VEuPathDB" id="MicrosporidiaDB:CWI38_0701p0030"/>
<evidence type="ECO:0000313" key="2">
    <source>
        <dbReference type="EMBL" id="TBU12598.1"/>
    </source>
</evidence>
<protein>
    <submittedName>
        <fullName evidence="2">Pyrimidine 5'-nucleotidase</fullName>
    </submittedName>
</protein>
<dbReference type="InterPro" id="IPR010237">
    <property type="entry name" value="Pyr-5-nucltdase"/>
</dbReference>
<dbReference type="Pfam" id="PF00702">
    <property type="entry name" value="Hydrolase"/>
    <property type="match status" value="1"/>
</dbReference>
<dbReference type="Gene3D" id="1.10.150.450">
    <property type="match status" value="1"/>
</dbReference>
<dbReference type="PANTHER" id="PTHR47438:SF1">
    <property type="entry name" value="PHOSPHATE METABOLISM PROTEIN 8-RELATED"/>
    <property type="match status" value="1"/>
</dbReference>